<dbReference type="Proteomes" id="UP000288623">
    <property type="component" value="Unassembled WGS sequence"/>
</dbReference>
<dbReference type="RefSeq" id="WP_158620962.1">
    <property type="nucleotide sequence ID" value="NZ_JTFC01000015.1"/>
</dbReference>
<evidence type="ECO:0000313" key="3">
    <source>
        <dbReference type="Proteomes" id="UP000288623"/>
    </source>
</evidence>
<dbReference type="InterPro" id="IPR036034">
    <property type="entry name" value="PDZ_sf"/>
</dbReference>
<dbReference type="GO" id="GO:0008236">
    <property type="term" value="F:serine-type peptidase activity"/>
    <property type="evidence" value="ECO:0007669"/>
    <property type="project" value="InterPro"/>
</dbReference>
<dbReference type="EMBL" id="JTFC01000015">
    <property type="protein sequence ID" value="RUS57647.1"/>
    <property type="molecule type" value="Genomic_DNA"/>
</dbReference>
<proteinExistence type="predicted"/>
<dbReference type="Gene3D" id="3.90.226.10">
    <property type="entry name" value="2-enoyl-CoA Hydratase, Chain A, domain 1"/>
    <property type="match status" value="1"/>
</dbReference>
<dbReference type="SUPFAM" id="SSF52096">
    <property type="entry name" value="ClpP/crotonase"/>
    <property type="match status" value="1"/>
</dbReference>
<dbReference type="Pfam" id="PF03572">
    <property type="entry name" value="Peptidase_S41"/>
    <property type="match status" value="1"/>
</dbReference>
<evidence type="ECO:0000259" key="1">
    <source>
        <dbReference type="PROSITE" id="PS50106"/>
    </source>
</evidence>
<dbReference type="Gene3D" id="2.30.42.10">
    <property type="match status" value="1"/>
</dbReference>
<accession>A0A433RWI5</accession>
<comment type="caution">
    <text evidence="2">The sequence shown here is derived from an EMBL/GenBank/DDBJ whole genome shotgun (WGS) entry which is preliminary data.</text>
</comment>
<dbReference type="InterPro" id="IPR005151">
    <property type="entry name" value="Tail-specific_protease"/>
</dbReference>
<gene>
    <name evidence="2" type="ORF">QI30_04430</name>
</gene>
<dbReference type="PROSITE" id="PS50106">
    <property type="entry name" value="PDZ"/>
    <property type="match status" value="1"/>
</dbReference>
<dbReference type="OrthoDB" id="2327485at2"/>
<sequence>MWTKESVFKEIKKIMLEDYAGNSAVVQTSIPKVTNQMSDEAFVRVVEDYLATFKDEHLYLSVKNSVRPNIGFRVRHHEDVLYIIEASQETRLHTGDKIIAIDGLSIEELSKKYALQLLHDKVERQKWNNVLMRARTITVEQRGVAMEMVLTTYARQRYQPTYAAKALTRETFYMKFTDFAQEYGVREILKTYEQEIAAAKHLIIDVRENYGGNDAFYFPLLDLVFDRDYTAKELQGKDTMFTNYTARNCALMMALLEDYIEPGMNQEIERMLDREMFLLEQHRGQGMIEVEEELDFTVEGKATPPAIYILTDYYCGSSGETFVAYAKKSPKVTIVGRPTMGIMATCNVLTVDFGDVSLNYSMSKINEDSELASKDGIQPHIYVPWTPAHLTKDVDMEIVRALIAEL</sequence>
<dbReference type="InterPro" id="IPR029045">
    <property type="entry name" value="ClpP/crotonase-like_dom_sf"/>
</dbReference>
<reference evidence="2 3" key="1">
    <citation type="submission" date="2014-11" db="EMBL/GenBank/DDBJ databases">
        <title>Genome sequence and analysis of novel Kurthia sp.</title>
        <authorList>
            <person name="Lawson J.N."/>
            <person name="Gonzalez J.E."/>
            <person name="Rinauldi L."/>
            <person name="Xuan Z."/>
            <person name="Firman A."/>
            <person name="Shaddox L."/>
            <person name="Trudeau A."/>
            <person name="Shah S."/>
            <person name="Reiman D."/>
        </authorList>
    </citation>
    <scope>NUCLEOTIDE SEQUENCE [LARGE SCALE GENOMIC DNA]</scope>
    <source>
        <strain evidence="2 3">3B1D</strain>
    </source>
</reference>
<dbReference type="InterPro" id="IPR001478">
    <property type="entry name" value="PDZ"/>
</dbReference>
<dbReference type="AlphaFoldDB" id="A0A433RWI5"/>
<name>A0A433RWI5_9BACL</name>
<protein>
    <recommendedName>
        <fullName evidence="1">PDZ domain-containing protein</fullName>
    </recommendedName>
</protein>
<evidence type="ECO:0000313" key="2">
    <source>
        <dbReference type="EMBL" id="RUS57647.1"/>
    </source>
</evidence>
<organism evidence="2 3">
    <name type="scientific">Candidatus Kurthia intestinigallinarum</name>
    <dbReference type="NCBI Taxonomy" id="1562256"/>
    <lineage>
        <taxon>Bacteria</taxon>
        <taxon>Bacillati</taxon>
        <taxon>Bacillota</taxon>
        <taxon>Bacilli</taxon>
        <taxon>Bacillales</taxon>
        <taxon>Caryophanaceae</taxon>
        <taxon>Kurthia</taxon>
    </lineage>
</organism>
<dbReference type="GO" id="GO:0006508">
    <property type="term" value="P:proteolysis"/>
    <property type="evidence" value="ECO:0007669"/>
    <property type="project" value="InterPro"/>
</dbReference>
<feature type="domain" description="PDZ" evidence="1">
    <location>
        <begin position="59"/>
        <end position="118"/>
    </location>
</feature>
<keyword evidence="3" id="KW-1185">Reference proteome</keyword>